<keyword evidence="3" id="KW-1185">Reference proteome</keyword>
<dbReference type="Proteomes" id="UP001648503">
    <property type="component" value="Unassembled WGS sequence"/>
</dbReference>
<feature type="compositionally biased region" description="Low complexity" evidence="1">
    <location>
        <begin position="1"/>
        <end position="24"/>
    </location>
</feature>
<comment type="caution">
    <text evidence="2">The sequence shown here is derived from an EMBL/GenBank/DDBJ whole genome shotgun (WGS) entry which is preliminary data.</text>
</comment>
<feature type="compositionally biased region" description="Basic and acidic residues" evidence="1">
    <location>
        <begin position="29"/>
        <end position="41"/>
    </location>
</feature>
<evidence type="ECO:0000313" key="2">
    <source>
        <dbReference type="EMBL" id="KAH6598105.1"/>
    </source>
</evidence>
<evidence type="ECO:0000313" key="3">
    <source>
        <dbReference type="Proteomes" id="UP001648503"/>
    </source>
</evidence>
<gene>
    <name evidence="2" type="ORF">BASA50_003986</name>
</gene>
<sequence length="323" mass="35589">MITRSTSSYSSKAAALSGKSAGSRPKNARHAETMGNKKDKSPSTSKGAPASIRVTHPRTIFKDQMTVLRRKYQLEVASKALVTTKEAKEALVSNQKLQQTQAADIKIFKKEREAYLRGIDAFTAPIYAMPTPIDSVLGHQKSTSSKSTSSKSTASKGGDEVDLVFRERRKQWAQYCDERRNRRYHNLVTHKLQESKTRLDALTYLYYSASNFVTYSNLDGKVAEALRLGADTQATVNEMLVAAEIRDATDDTTGVFGSSSSWITNGSTRNELTRQDALKSALMGTLPSGDMDAETIKEKHKVRKQAASMSADSVIPESEQFGK</sequence>
<evidence type="ECO:0000256" key="1">
    <source>
        <dbReference type="SAM" id="MobiDB-lite"/>
    </source>
</evidence>
<feature type="region of interest" description="Disordered" evidence="1">
    <location>
        <begin position="138"/>
        <end position="159"/>
    </location>
</feature>
<name>A0ABQ8FHD0_9FUNG</name>
<feature type="compositionally biased region" description="Low complexity" evidence="1">
    <location>
        <begin position="141"/>
        <end position="156"/>
    </location>
</feature>
<accession>A0ABQ8FHD0</accession>
<feature type="region of interest" description="Disordered" evidence="1">
    <location>
        <begin position="1"/>
        <end position="52"/>
    </location>
</feature>
<proteinExistence type="predicted"/>
<organism evidence="2 3">
    <name type="scientific">Batrachochytrium salamandrivorans</name>
    <dbReference type="NCBI Taxonomy" id="1357716"/>
    <lineage>
        <taxon>Eukaryota</taxon>
        <taxon>Fungi</taxon>
        <taxon>Fungi incertae sedis</taxon>
        <taxon>Chytridiomycota</taxon>
        <taxon>Chytridiomycota incertae sedis</taxon>
        <taxon>Chytridiomycetes</taxon>
        <taxon>Rhizophydiales</taxon>
        <taxon>Rhizophydiales incertae sedis</taxon>
        <taxon>Batrachochytrium</taxon>
    </lineage>
</organism>
<protein>
    <submittedName>
        <fullName evidence="2">Uncharacterized protein</fullName>
    </submittedName>
</protein>
<dbReference type="EMBL" id="JAFCIX010000116">
    <property type="protein sequence ID" value="KAH6598105.1"/>
    <property type="molecule type" value="Genomic_DNA"/>
</dbReference>
<feature type="region of interest" description="Disordered" evidence="1">
    <location>
        <begin position="303"/>
        <end position="323"/>
    </location>
</feature>
<reference evidence="2 3" key="1">
    <citation type="submission" date="2021-02" db="EMBL/GenBank/DDBJ databases">
        <title>Variation within the Batrachochytrium salamandrivorans European outbreak.</title>
        <authorList>
            <person name="Kelly M."/>
            <person name="Pasmans F."/>
            <person name="Shea T.P."/>
            <person name="Munoz J.F."/>
            <person name="Carranza S."/>
            <person name="Cuomo C.A."/>
            <person name="Martel A."/>
        </authorList>
    </citation>
    <scope>NUCLEOTIDE SEQUENCE [LARGE SCALE GENOMIC DNA]</scope>
    <source>
        <strain evidence="2 3">AMFP18/2</strain>
    </source>
</reference>